<reference evidence="6 7" key="1">
    <citation type="submission" date="2015-08" db="EMBL/GenBank/DDBJ databases">
        <authorList>
            <person name="Babu N.S."/>
            <person name="Beckwith C.J."/>
            <person name="Beseler K.G."/>
            <person name="Brison A."/>
            <person name="Carone J.V."/>
            <person name="Caskin T.P."/>
            <person name="Diamond M."/>
            <person name="Durham M.E."/>
            <person name="Foxe J.M."/>
            <person name="Go M."/>
            <person name="Henderson B.A."/>
            <person name="Jones I.B."/>
            <person name="McGettigan J.A."/>
            <person name="Micheletti S.J."/>
            <person name="Nasrallah M.E."/>
            <person name="Ortiz D."/>
            <person name="Piller C.R."/>
            <person name="Privatt S.R."/>
            <person name="Schneider S.L."/>
            <person name="Sharp S."/>
            <person name="Smith T.C."/>
            <person name="Stanton J.D."/>
            <person name="Ullery H.E."/>
            <person name="Wilson R.J."/>
            <person name="Serrano M.G."/>
            <person name="Buck G."/>
            <person name="Lee V."/>
            <person name="Wang Y."/>
            <person name="Carvalho R."/>
            <person name="Voegtly L."/>
            <person name="Shi R."/>
            <person name="Duckworth R."/>
            <person name="Johnson A."/>
            <person name="Loviza R."/>
            <person name="Walstead R."/>
            <person name="Shah Z."/>
            <person name="Kiflezghi M."/>
            <person name="Wade K."/>
            <person name="Ball S.L."/>
            <person name="Bradley K.W."/>
            <person name="Asai D.J."/>
            <person name="Bowman C.A."/>
            <person name="Russell D.A."/>
            <person name="Pope W.H."/>
            <person name="Jacobs-Sera D."/>
            <person name="Hendrix R.W."/>
            <person name="Hatfull G.F."/>
        </authorList>
    </citation>
    <scope>NUCLEOTIDE SEQUENCE [LARGE SCALE GENOMIC DNA]</scope>
    <source>
        <strain evidence="6 7">DSM 27648</strain>
    </source>
</reference>
<dbReference type="Pfam" id="PF00034">
    <property type="entry name" value="Cytochrom_C"/>
    <property type="match status" value="2"/>
</dbReference>
<feature type="domain" description="Cytochrome c" evidence="5">
    <location>
        <begin position="50"/>
        <end position="152"/>
    </location>
</feature>
<evidence type="ECO:0000313" key="7">
    <source>
        <dbReference type="Proteomes" id="UP000064967"/>
    </source>
</evidence>
<organism evidence="6 7">
    <name type="scientific">Labilithrix luteola</name>
    <dbReference type="NCBI Taxonomy" id="1391654"/>
    <lineage>
        <taxon>Bacteria</taxon>
        <taxon>Pseudomonadati</taxon>
        <taxon>Myxococcota</taxon>
        <taxon>Polyangia</taxon>
        <taxon>Polyangiales</taxon>
        <taxon>Labilitrichaceae</taxon>
        <taxon>Labilithrix</taxon>
    </lineage>
</organism>
<gene>
    <name evidence="6" type="ORF">AKJ09_00818</name>
</gene>
<dbReference type="STRING" id="1391654.AKJ09_00818"/>
<keyword evidence="2 4" id="KW-0479">Metal-binding</keyword>
<feature type="domain" description="Cytochrome c" evidence="5">
    <location>
        <begin position="325"/>
        <end position="406"/>
    </location>
</feature>
<evidence type="ECO:0000256" key="3">
    <source>
        <dbReference type="ARBA" id="ARBA00023004"/>
    </source>
</evidence>
<feature type="domain" description="Cytochrome c" evidence="5">
    <location>
        <begin position="197"/>
        <end position="310"/>
    </location>
</feature>
<dbReference type="AlphaFoldDB" id="A0A0K1PM21"/>
<dbReference type="InterPro" id="IPR009056">
    <property type="entry name" value="Cyt_c-like_dom"/>
</dbReference>
<evidence type="ECO:0000313" key="6">
    <source>
        <dbReference type="EMBL" id="AKU94154.1"/>
    </source>
</evidence>
<dbReference type="OrthoDB" id="9809720at2"/>
<dbReference type="PANTHER" id="PTHR35008">
    <property type="entry name" value="BLL4482 PROTEIN-RELATED"/>
    <property type="match status" value="1"/>
</dbReference>
<name>A0A0K1PM21_9BACT</name>
<dbReference type="Proteomes" id="UP000064967">
    <property type="component" value="Chromosome"/>
</dbReference>
<keyword evidence="7" id="KW-1185">Reference proteome</keyword>
<dbReference type="PANTHER" id="PTHR35008:SF4">
    <property type="entry name" value="BLL4482 PROTEIN"/>
    <property type="match status" value="1"/>
</dbReference>
<dbReference type="GO" id="GO:0020037">
    <property type="term" value="F:heme binding"/>
    <property type="evidence" value="ECO:0007669"/>
    <property type="project" value="InterPro"/>
</dbReference>
<dbReference type="GO" id="GO:0009055">
    <property type="term" value="F:electron transfer activity"/>
    <property type="evidence" value="ECO:0007669"/>
    <property type="project" value="InterPro"/>
</dbReference>
<keyword evidence="3 4" id="KW-0408">Iron</keyword>
<dbReference type="Gene3D" id="1.10.760.10">
    <property type="entry name" value="Cytochrome c-like domain"/>
    <property type="match status" value="3"/>
</dbReference>
<protein>
    <submittedName>
        <fullName evidence="6">Putative diheme cytochrome c-553</fullName>
    </submittedName>
</protein>
<evidence type="ECO:0000256" key="1">
    <source>
        <dbReference type="ARBA" id="ARBA00022617"/>
    </source>
</evidence>
<evidence type="ECO:0000256" key="4">
    <source>
        <dbReference type="PROSITE-ProRule" id="PRU00433"/>
    </source>
</evidence>
<dbReference type="RefSeq" id="WP_146645794.1">
    <property type="nucleotide sequence ID" value="NZ_CP012333.1"/>
</dbReference>
<dbReference type="InterPro" id="IPR036909">
    <property type="entry name" value="Cyt_c-like_dom_sf"/>
</dbReference>
<keyword evidence="1 4" id="KW-0349">Heme</keyword>
<sequence>MLKKTLKGAGIVLGAVVAVCAALALYVQVDGIPRYAHETPVGPKVQPTPARVERGKALAAILCTDCHLNADTGTLTGRKMSDLPPDFGSVVSKNITRDEEKGIGHWSDDELRYLLRTGVRPDGQYVPPYMIKLAHLSDEDLDSILAWLHSDDPLVAPTKVDPPGVTQPSFLVKALTHAAFKPLPFPQKPMVAPPVSDRVAYGRYMVTALDCFGCHSADFKSMNVLEPEKSEGYLGGGNLLKDVNGSDIRSANITFDEETGIGRWTEAQFVRAVREGFRPDGRVLHAPMMPMPQLREEEVAAIYAYLRTVPKIVKAVPRPTAPTPNADPAGKQLYAKYGCVACHGDSGAGAVGDLRKANERFPTDAELRAWLDDAPTMKPGTRMPGWKGIIRDEDYGPLMAHVRDLSRAGGTGASAIR</sequence>
<dbReference type="PROSITE" id="PS51007">
    <property type="entry name" value="CYTC"/>
    <property type="match status" value="3"/>
</dbReference>
<dbReference type="InterPro" id="IPR051459">
    <property type="entry name" value="Cytochrome_c-type_DH"/>
</dbReference>
<dbReference type="EMBL" id="CP012333">
    <property type="protein sequence ID" value="AKU94154.1"/>
    <property type="molecule type" value="Genomic_DNA"/>
</dbReference>
<dbReference type="KEGG" id="llu:AKJ09_00818"/>
<accession>A0A0K1PM21</accession>
<dbReference type="GO" id="GO:0046872">
    <property type="term" value="F:metal ion binding"/>
    <property type="evidence" value="ECO:0007669"/>
    <property type="project" value="UniProtKB-KW"/>
</dbReference>
<proteinExistence type="predicted"/>
<evidence type="ECO:0000256" key="2">
    <source>
        <dbReference type="ARBA" id="ARBA00022723"/>
    </source>
</evidence>
<dbReference type="SUPFAM" id="SSF46626">
    <property type="entry name" value="Cytochrome c"/>
    <property type="match status" value="3"/>
</dbReference>
<evidence type="ECO:0000259" key="5">
    <source>
        <dbReference type="PROSITE" id="PS51007"/>
    </source>
</evidence>